<dbReference type="GO" id="GO:0003677">
    <property type="term" value="F:DNA binding"/>
    <property type="evidence" value="ECO:0007669"/>
    <property type="project" value="UniProtKB-KW"/>
</dbReference>
<evidence type="ECO:0000256" key="2">
    <source>
        <dbReference type="ARBA" id="ARBA00023015"/>
    </source>
</evidence>
<sequence length="135" mass="15798">MKDQDLERTRVLLRGWGNWSHNNTGCHWYTQMCGLSNVLPVAPDLRYKLCDDDALVIDKLVACMMDEENPRPMTFFVLHYVHGLNKSEIARRATREDKKQCTEGKVRSLLLLMESMVCGMLIQREQMGFRLEYDK</sequence>
<keyword evidence="3" id="KW-0238">DNA-binding</keyword>
<protein>
    <submittedName>
        <fullName evidence="5">Uncharacterized protein</fullName>
    </submittedName>
</protein>
<comment type="caution">
    <text evidence="5">The sequence shown here is derived from an EMBL/GenBank/DDBJ whole genome shotgun (WGS) entry which is preliminary data.</text>
</comment>
<dbReference type="RefSeq" id="WP_005495402.1">
    <property type="nucleotide sequence ID" value="NZ_CANUIQ010000001.1"/>
</dbReference>
<dbReference type="Pfam" id="PF06530">
    <property type="entry name" value="Phage_antitermQ"/>
    <property type="match status" value="1"/>
</dbReference>
<evidence type="ECO:0000256" key="3">
    <source>
        <dbReference type="ARBA" id="ARBA00023125"/>
    </source>
</evidence>
<evidence type="ECO:0000313" key="5">
    <source>
        <dbReference type="EMBL" id="TXN16368.1"/>
    </source>
</evidence>
<keyword evidence="4" id="KW-0804">Transcription</keyword>
<keyword evidence="2" id="KW-0805">Transcription regulation</keyword>
<gene>
    <name evidence="5" type="ORF">FVP01_10430</name>
</gene>
<evidence type="ECO:0000256" key="4">
    <source>
        <dbReference type="ARBA" id="ARBA00023163"/>
    </source>
</evidence>
<dbReference type="Proteomes" id="UP000321504">
    <property type="component" value="Unassembled WGS sequence"/>
</dbReference>
<name>A0A4S3TH39_VIBPH</name>
<evidence type="ECO:0000313" key="6">
    <source>
        <dbReference type="Proteomes" id="UP000321504"/>
    </source>
</evidence>
<reference evidence="5 6" key="1">
    <citation type="submission" date="2019-08" db="EMBL/GenBank/DDBJ databases">
        <title>Emerging of two pre-pandemic pathogenic O4:KUT lineages of Vibrio parahaemolyticus in coastal eastern China.</title>
        <authorList>
            <person name="Yu H."/>
        </authorList>
    </citation>
    <scope>NUCLEOTIDE SEQUENCE [LARGE SCALE GENOMIC DNA]</scope>
    <source>
        <strain evidence="5 6">HZ17-383</strain>
    </source>
</reference>
<comment type="similarity">
    <text evidence="1">Belongs to the phage antitermination Q type 1 family.</text>
</comment>
<proteinExistence type="inferred from homology"/>
<dbReference type="GO" id="GO:0060567">
    <property type="term" value="P:negative regulation of termination of DNA-templated transcription"/>
    <property type="evidence" value="ECO:0007669"/>
    <property type="project" value="InterPro"/>
</dbReference>
<dbReference type="InterPro" id="IPR010534">
    <property type="entry name" value="Phage_933W_GpQ"/>
</dbReference>
<dbReference type="EMBL" id="VRMQ01000002">
    <property type="protein sequence ID" value="TXN16368.1"/>
    <property type="molecule type" value="Genomic_DNA"/>
</dbReference>
<organism evidence="5 6">
    <name type="scientific">Vibrio parahaemolyticus</name>
    <dbReference type="NCBI Taxonomy" id="670"/>
    <lineage>
        <taxon>Bacteria</taxon>
        <taxon>Pseudomonadati</taxon>
        <taxon>Pseudomonadota</taxon>
        <taxon>Gammaproteobacteria</taxon>
        <taxon>Vibrionales</taxon>
        <taxon>Vibrionaceae</taxon>
        <taxon>Vibrio</taxon>
    </lineage>
</organism>
<evidence type="ECO:0000256" key="1">
    <source>
        <dbReference type="ARBA" id="ARBA00010234"/>
    </source>
</evidence>
<accession>A0A4S3TH39</accession>
<dbReference type="AlphaFoldDB" id="A0A4S3TH39"/>